<dbReference type="AlphaFoldDB" id="A0A6P5Z5L3"/>
<reference evidence="3" key="1">
    <citation type="submission" date="2025-08" db="UniProtKB">
        <authorList>
            <consortium name="RefSeq"/>
        </authorList>
    </citation>
    <scope>IDENTIFICATION</scope>
    <source>
        <tissue evidence="3">Fruit stalk</tissue>
    </source>
</reference>
<keyword evidence="2" id="KW-1185">Reference proteome</keyword>
<evidence type="ECO:0000313" key="3">
    <source>
        <dbReference type="RefSeq" id="XP_022748009.1"/>
    </source>
</evidence>
<dbReference type="PROSITE" id="PS50088">
    <property type="entry name" value="ANK_REPEAT"/>
    <property type="match status" value="1"/>
</dbReference>
<dbReference type="Proteomes" id="UP000515121">
    <property type="component" value="Unplaced"/>
</dbReference>
<organism evidence="2 3">
    <name type="scientific">Durio zibethinus</name>
    <name type="common">Durian</name>
    <dbReference type="NCBI Taxonomy" id="66656"/>
    <lineage>
        <taxon>Eukaryota</taxon>
        <taxon>Viridiplantae</taxon>
        <taxon>Streptophyta</taxon>
        <taxon>Embryophyta</taxon>
        <taxon>Tracheophyta</taxon>
        <taxon>Spermatophyta</taxon>
        <taxon>Magnoliopsida</taxon>
        <taxon>eudicotyledons</taxon>
        <taxon>Gunneridae</taxon>
        <taxon>Pentapetalae</taxon>
        <taxon>rosids</taxon>
        <taxon>malvids</taxon>
        <taxon>Malvales</taxon>
        <taxon>Malvaceae</taxon>
        <taxon>Helicteroideae</taxon>
        <taxon>Durio</taxon>
    </lineage>
</organism>
<proteinExistence type="predicted"/>
<evidence type="ECO:0000256" key="1">
    <source>
        <dbReference type="PROSITE-ProRule" id="PRU00023"/>
    </source>
</evidence>
<name>A0A6P5Z5L3_DURZI</name>
<sequence length="290" mass="32320">MAQPESVAITIHPPSTEDNVMGASRSDDIDTLYQLIGEDVDVWDRINMRKFVDTPLHIAAAAGHTYFAMEMMYLQPSFATKLNKDGLSTLHLALQNGHTRFVLSLLKINGSLVSVKGKMGYTPLHYLVMKETDGDLLTEFLNDYPDCIHHVTSRDETALHVAARNNQTALKVLLRWLRRTNNSIARCRKNESLTLRTGMIIRLIKDLRVDIKAINSKSSTALDILNGQAQGDYNINIKKCVDILRHGDGLKASARKIPLFCLEVICQCAYELRVMPADSGNALLVVATLC</sequence>
<dbReference type="OrthoDB" id="20727at2759"/>
<dbReference type="InterPro" id="IPR036770">
    <property type="entry name" value="Ankyrin_rpt-contain_sf"/>
</dbReference>
<dbReference type="SUPFAM" id="SSF48403">
    <property type="entry name" value="Ankyrin repeat"/>
    <property type="match status" value="1"/>
</dbReference>
<dbReference type="Pfam" id="PF12796">
    <property type="entry name" value="Ank_2"/>
    <property type="match status" value="1"/>
</dbReference>
<dbReference type="InterPro" id="IPR002110">
    <property type="entry name" value="Ankyrin_rpt"/>
</dbReference>
<dbReference type="KEGG" id="dzi:111297619"/>
<dbReference type="GeneID" id="111297619"/>
<dbReference type="SMART" id="SM00248">
    <property type="entry name" value="ANK"/>
    <property type="match status" value="4"/>
</dbReference>
<dbReference type="RefSeq" id="XP_022748009.1">
    <property type="nucleotide sequence ID" value="XM_022892274.1"/>
</dbReference>
<accession>A0A6P5Z5L3</accession>
<dbReference type="Gene3D" id="1.25.40.20">
    <property type="entry name" value="Ankyrin repeat-containing domain"/>
    <property type="match status" value="1"/>
</dbReference>
<feature type="repeat" description="ANK" evidence="1">
    <location>
        <begin position="85"/>
        <end position="118"/>
    </location>
</feature>
<evidence type="ECO:0000313" key="2">
    <source>
        <dbReference type="Proteomes" id="UP000515121"/>
    </source>
</evidence>
<dbReference type="PANTHER" id="PTHR24128">
    <property type="entry name" value="HOMEOBOX PROTEIN WARIAI"/>
    <property type="match status" value="1"/>
</dbReference>
<gene>
    <name evidence="3" type="primary">LOC111297619</name>
</gene>
<keyword evidence="1" id="KW-0040">ANK repeat</keyword>
<protein>
    <submittedName>
        <fullName evidence="3">Ankyrin repeat-containing protein BDA1-like</fullName>
    </submittedName>
</protein>
<dbReference type="PANTHER" id="PTHR24128:SF109">
    <property type="entry name" value="REPEAT-CONTAINING PROTEIN, PUTATIVE-RELATED"/>
    <property type="match status" value="1"/>
</dbReference>